<dbReference type="AlphaFoldDB" id="A0ABD5R0Y5"/>
<protein>
    <submittedName>
        <fullName evidence="6">Uncharacterized protein</fullName>
    </submittedName>
</protein>
<evidence type="ECO:0000256" key="1">
    <source>
        <dbReference type="SAM" id="MobiDB-lite"/>
    </source>
</evidence>
<evidence type="ECO:0000259" key="4">
    <source>
        <dbReference type="Pfam" id="PF26237"/>
    </source>
</evidence>
<dbReference type="Proteomes" id="UP001596118">
    <property type="component" value="Unassembled WGS sequence"/>
</dbReference>
<dbReference type="EMBL" id="JBHSKY010000007">
    <property type="protein sequence ID" value="MFC5278615.1"/>
    <property type="molecule type" value="Genomic_DNA"/>
</dbReference>
<comment type="caution">
    <text evidence="6">The sequence shown here is derived from an EMBL/GenBank/DDBJ whole genome shotgun (WGS) entry which is preliminary data.</text>
</comment>
<dbReference type="Pfam" id="PF26237">
    <property type="entry name" value="DUF8054_C"/>
    <property type="match status" value="1"/>
</dbReference>
<evidence type="ECO:0000259" key="3">
    <source>
        <dbReference type="Pfam" id="PF26236"/>
    </source>
</evidence>
<dbReference type="Pfam" id="PF26236">
    <property type="entry name" value="DUF8054_N"/>
    <property type="match status" value="1"/>
</dbReference>
<keyword evidence="2" id="KW-0472">Membrane</keyword>
<dbReference type="RefSeq" id="WP_256411022.1">
    <property type="nucleotide sequence ID" value="NZ_JANHDM010000003.1"/>
</dbReference>
<evidence type="ECO:0000259" key="5">
    <source>
        <dbReference type="Pfam" id="PF26238"/>
    </source>
</evidence>
<keyword evidence="2" id="KW-0812">Transmembrane</keyword>
<gene>
    <name evidence="6" type="ORF">ACFPM1_07580</name>
</gene>
<organism evidence="6 7">
    <name type="scientific">Halorubrum rubrum</name>
    <dbReference type="NCBI Taxonomy" id="1126240"/>
    <lineage>
        <taxon>Archaea</taxon>
        <taxon>Methanobacteriati</taxon>
        <taxon>Methanobacteriota</taxon>
        <taxon>Stenosarchaea group</taxon>
        <taxon>Halobacteria</taxon>
        <taxon>Halobacteriales</taxon>
        <taxon>Haloferacaceae</taxon>
        <taxon>Halorubrum</taxon>
    </lineage>
</organism>
<reference evidence="6 7" key="1">
    <citation type="journal article" date="2019" name="Int. J. Syst. Evol. Microbiol.">
        <title>The Global Catalogue of Microorganisms (GCM) 10K type strain sequencing project: providing services to taxonomists for standard genome sequencing and annotation.</title>
        <authorList>
            <consortium name="The Broad Institute Genomics Platform"/>
            <consortium name="The Broad Institute Genome Sequencing Center for Infectious Disease"/>
            <person name="Wu L."/>
            <person name="Ma J."/>
        </authorList>
    </citation>
    <scope>NUCLEOTIDE SEQUENCE [LARGE SCALE GENOMIC DNA]</scope>
    <source>
        <strain evidence="6 7">CGMCC 1.12124</strain>
    </source>
</reference>
<sequence>MTAFDTLRRPEHTGENRCWPCTAVNLAAVVAVSALAGIAFAPIAPLVLLGGGVLVYLRGYVVPGTPRFAPRLVEPLPFDVGPGKRDRVESGSIADGVGREPAADGAGEPAADGSGVPAEEDSDAAADAGSDHLAAGSDGTADPEALLAALSEAGVLVVAGEELRLADDYREAFEERMAALRALDDAELADRAAAAAGDDLEGEVHGERIRIGGDRPVWLSRPVAIAEAAAAETLAGFDVPPEIRAAAARPLRTFVRTCPVCGGDVSETVRRDCCGGPGGVRRDPNLPVLACEECSALVFEFDLQ</sequence>
<evidence type="ECO:0000256" key="2">
    <source>
        <dbReference type="SAM" id="Phobius"/>
    </source>
</evidence>
<evidence type="ECO:0000313" key="6">
    <source>
        <dbReference type="EMBL" id="MFC5278615.1"/>
    </source>
</evidence>
<keyword evidence="2" id="KW-1133">Transmembrane helix</keyword>
<dbReference type="InterPro" id="IPR058775">
    <property type="entry name" value="DUF8054_M"/>
</dbReference>
<feature type="compositionally biased region" description="Low complexity" evidence="1">
    <location>
        <begin position="125"/>
        <end position="139"/>
    </location>
</feature>
<feature type="region of interest" description="Disordered" evidence="1">
    <location>
        <begin position="79"/>
        <end position="139"/>
    </location>
</feature>
<evidence type="ECO:0000313" key="7">
    <source>
        <dbReference type="Proteomes" id="UP001596118"/>
    </source>
</evidence>
<keyword evidence="7" id="KW-1185">Reference proteome</keyword>
<accession>A0ABD5R0Y5</accession>
<feature type="domain" description="DUF8054" evidence="4">
    <location>
        <begin position="257"/>
        <end position="301"/>
    </location>
</feature>
<feature type="compositionally biased region" description="Low complexity" evidence="1">
    <location>
        <begin position="103"/>
        <end position="113"/>
    </location>
</feature>
<proteinExistence type="predicted"/>
<feature type="domain" description="DUF8054" evidence="3">
    <location>
        <begin position="5"/>
        <end position="75"/>
    </location>
</feature>
<dbReference type="Pfam" id="PF26238">
    <property type="entry name" value="DUF8054_M"/>
    <property type="match status" value="1"/>
</dbReference>
<feature type="domain" description="DUF8054" evidence="5">
    <location>
        <begin position="147"/>
        <end position="253"/>
    </location>
</feature>
<name>A0ABD5R0Y5_9EURY</name>
<dbReference type="InterPro" id="IPR058674">
    <property type="entry name" value="DUF8054_N"/>
</dbReference>
<dbReference type="InterPro" id="IPR058675">
    <property type="entry name" value="DUF8054_C"/>
</dbReference>
<feature type="transmembrane region" description="Helical" evidence="2">
    <location>
        <begin position="26"/>
        <end position="57"/>
    </location>
</feature>